<sequence length="68" mass="7481">MVGIPGLGSRVGKFLGVLSSRSRGRFPVSVSTLGFFKLPTITSLYLPLFASPLIKKYFFGTLNTSKYY</sequence>
<name>A0A6V7VPC4_MELEN</name>
<reference evidence="1 2" key="1">
    <citation type="submission" date="2020-08" db="EMBL/GenBank/DDBJ databases">
        <authorList>
            <person name="Koutsovoulos G."/>
            <person name="Danchin GJ E."/>
        </authorList>
    </citation>
    <scope>NUCLEOTIDE SEQUENCE [LARGE SCALE GENOMIC DNA]</scope>
</reference>
<protein>
    <submittedName>
        <fullName evidence="1">Uncharacterized protein</fullName>
    </submittedName>
</protein>
<gene>
    <name evidence="1" type="ORF">MENT_LOCUS28579</name>
</gene>
<comment type="caution">
    <text evidence="1">The sequence shown here is derived from an EMBL/GenBank/DDBJ whole genome shotgun (WGS) entry which is preliminary data.</text>
</comment>
<accession>A0A6V7VPC4</accession>
<organism evidence="1 2">
    <name type="scientific">Meloidogyne enterolobii</name>
    <name type="common">Root-knot nematode worm</name>
    <name type="synonym">Meloidogyne mayaguensis</name>
    <dbReference type="NCBI Taxonomy" id="390850"/>
    <lineage>
        <taxon>Eukaryota</taxon>
        <taxon>Metazoa</taxon>
        <taxon>Ecdysozoa</taxon>
        <taxon>Nematoda</taxon>
        <taxon>Chromadorea</taxon>
        <taxon>Rhabditida</taxon>
        <taxon>Tylenchina</taxon>
        <taxon>Tylenchomorpha</taxon>
        <taxon>Tylenchoidea</taxon>
        <taxon>Meloidogynidae</taxon>
        <taxon>Meloidogyninae</taxon>
        <taxon>Meloidogyne</taxon>
    </lineage>
</organism>
<dbReference type="AlphaFoldDB" id="A0A6V7VPC4"/>
<evidence type="ECO:0000313" key="2">
    <source>
        <dbReference type="Proteomes" id="UP000580250"/>
    </source>
</evidence>
<proteinExistence type="predicted"/>
<dbReference type="EMBL" id="CAJEWN010000283">
    <property type="protein sequence ID" value="CAD2176745.1"/>
    <property type="molecule type" value="Genomic_DNA"/>
</dbReference>
<dbReference type="Proteomes" id="UP000580250">
    <property type="component" value="Unassembled WGS sequence"/>
</dbReference>
<evidence type="ECO:0000313" key="1">
    <source>
        <dbReference type="EMBL" id="CAD2176745.1"/>
    </source>
</evidence>